<evidence type="ECO:0000259" key="1">
    <source>
        <dbReference type="Pfam" id="PF13304"/>
    </source>
</evidence>
<gene>
    <name evidence="2" type="ORF">V6x_63000</name>
</gene>
<dbReference type="GO" id="GO:0016887">
    <property type="term" value="F:ATP hydrolysis activity"/>
    <property type="evidence" value="ECO:0007669"/>
    <property type="project" value="InterPro"/>
</dbReference>
<name>A0A517WMQ2_9PLAN</name>
<dbReference type="InterPro" id="IPR003959">
    <property type="entry name" value="ATPase_AAA_core"/>
</dbReference>
<dbReference type="SUPFAM" id="SSF52540">
    <property type="entry name" value="P-loop containing nucleoside triphosphate hydrolases"/>
    <property type="match status" value="1"/>
</dbReference>
<accession>A0A517WMQ2</accession>
<reference evidence="2 3" key="1">
    <citation type="submission" date="2019-02" db="EMBL/GenBank/DDBJ databases">
        <title>Deep-cultivation of Planctomycetes and their phenomic and genomic characterization uncovers novel biology.</title>
        <authorList>
            <person name="Wiegand S."/>
            <person name="Jogler M."/>
            <person name="Boedeker C."/>
            <person name="Pinto D."/>
            <person name="Vollmers J."/>
            <person name="Rivas-Marin E."/>
            <person name="Kohn T."/>
            <person name="Peeters S.H."/>
            <person name="Heuer A."/>
            <person name="Rast P."/>
            <person name="Oberbeckmann S."/>
            <person name="Bunk B."/>
            <person name="Jeske O."/>
            <person name="Meyerdierks A."/>
            <person name="Storesund J.E."/>
            <person name="Kallscheuer N."/>
            <person name="Luecker S."/>
            <person name="Lage O.M."/>
            <person name="Pohl T."/>
            <person name="Merkel B.J."/>
            <person name="Hornburger P."/>
            <person name="Mueller R.-W."/>
            <person name="Bruemmer F."/>
            <person name="Labrenz M."/>
            <person name="Spormann A.M."/>
            <person name="Op den Camp H."/>
            <person name="Overmann J."/>
            <person name="Amann R."/>
            <person name="Jetten M.S.M."/>
            <person name="Mascher T."/>
            <person name="Medema M.H."/>
            <person name="Devos D.P."/>
            <person name="Kaster A.-K."/>
            <person name="Ovreas L."/>
            <person name="Rohde M."/>
            <person name="Galperin M.Y."/>
            <person name="Jogler C."/>
        </authorList>
    </citation>
    <scope>NUCLEOTIDE SEQUENCE [LARGE SCALE GENOMIC DNA]</scope>
    <source>
        <strain evidence="2 3">V6</strain>
    </source>
</reference>
<dbReference type="PANTHER" id="PTHR43581:SF4">
    <property type="entry name" value="ATP_GTP PHOSPHATASE"/>
    <property type="match status" value="1"/>
</dbReference>
<organism evidence="2 3">
    <name type="scientific">Gimesia chilikensis</name>
    <dbReference type="NCBI Taxonomy" id="2605989"/>
    <lineage>
        <taxon>Bacteria</taxon>
        <taxon>Pseudomonadati</taxon>
        <taxon>Planctomycetota</taxon>
        <taxon>Planctomycetia</taxon>
        <taxon>Planctomycetales</taxon>
        <taxon>Planctomycetaceae</taxon>
        <taxon>Gimesia</taxon>
    </lineage>
</organism>
<dbReference type="Pfam" id="PF13304">
    <property type="entry name" value="AAA_21"/>
    <property type="match status" value="1"/>
</dbReference>
<sequence length="570" mass="64903">MITDSFKFKGYECFKNEYSGLDEFKPITVIIGRNNTGKSHLLDVLSLLTSGTLENIELDYCASGVLDEASLRRTFPENSSGGGLSGSNHWHYQGQRYVNEQIEWNYNSVDKIASILNVSSHDTRWANEENARRKRLSRLVSNAATPLSKRIFLRLLADRDMQPEHENSALNLEPDGAGATNIIRKYILSSKPEMREELIQDDLLNALSNIFGDDGEFTKIDVRHHEDDNRWEVFLGEPNKGLIPLSRSGSGLKTVILVLLHLLVLPHLKSKENHQFVFAFEELENNLHPALLRRLFQFIADYVERENCTLFLTTHSNVALDFFGLRQDTQIIHVNHDGNTASTRTVTAHFDHVGLLTELGSRPSDLLQANGVLWLEGPSDRIYLNHFINLYSDGNLREGRDYQCAFYGGSILANSTFTSPDETDETFANLLRLNHNIAVICDGDRTAASGKGSRIKGRVQRIKQEVEMLRSAFLWITNAKEIENYIPGSVWSTVYDVDNVPDPNQYDTFPSNSSKNSDFVQRHLKRKTFDKCDFAMKSVQHIELSAIERRFELNEKMLELISTIKKWNES</sequence>
<dbReference type="Gene3D" id="3.40.50.300">
    <property type="entry name" value="P-loop containing nucleotide triphosphate hydrolases"/>
    <property type="match status" value="1"/>
</dbReference>
<dbReference type="RefSeq" id="WP_145045703.1">
    <property type="nucleotide sequence ID" value="NZ_CP036347.1"/>
</dbReference>
<dbReference type="InterPro" id="IPR027417">
    <property type="entry name" value="P-loop_NTPase"/>
</dbReference>
<feature type="domain" description="ATPase AAA-type core" evidence="1">
    <location>
        <begin position="189"/>
        <end position="321"/>
    </location>
</feature>
<dbReference type="GO" id="GO:0005524">
    <property type="term" value="F:ATP binding"/>
    <property type="evidence" value="ECO:0007669"/>
    <property type="project" value="InterPro"/>
</dbReference>
<evidence type="ECO:0000313" key="3">
    <source>
        <dbReference type="Proteomes" id="UP000320722"/>
    </source>
</evidence>
<dbReference type="AlphaFoldDB" id="A0A517WMQ2"/>
<dbReference type="PANTHER" id="PTHR43581">
    <property type="entry name" value="ATP/GTP PHOSPHATASE"/>
    <property type="match status" value="1"/>
</dbReference>
<evidence type="ECO:0000313" key="2">
    <source>
        <dbReference type="EMBL" id="QDU06546.1"/>
    </source>
</evidence>
<proteinExistence type="predicted"/>
<dbReference type="InterPro" id="IPR051396">
    <property type="entry name" value="Bact_Antivir_Def_Nuclease"/>
</dbReference>
<protein>
    <recommendedName>
        <fullName evidence="1">ATPase AAA-type core domain-containing protein</fullName>
    </recommendedName>
</protein>
<dbReference type="Proteomes" id="UP000320722">
    <property type="component" value="Chromosome"/>
</dbReference>
<dbReference type="EMBL" id="CP036347">
    <property type="protein sequence ID" value="QDU06546.1"/>
    <property type="molecule type" value="Genomic_DNA"/>
</dbReference>